<dbReference type="InterPro" id="IPR011701">
    <property type="entry name" value="MFS"/>
</dbReference>
<feature type="transmembrane region" description="Helical" evidence="6">
    <location>
        <begin position="436"/>
        <end position="457"/>
    </location>
</feature>
<dbReference type="Pfam" id="PF07690">
    <property type="entry name" value="MFS_1"/>
    <property type="match status" value="1"/>
</dbReference>
<evidence type="ECO:0000256" key="1">
    <source>
        <dbReference type="ARBA" id="ARBA00004141"/>
    </source>
</evidence>
<dbReference type="GO" id="GO:0022857">
    <property type="term" value="F:transmembrane transporter activity"/>
    <property type="evidence" value="ECO:0007669"/>
    <property type="project" value="InterPro"/>
</dbReference>
<keyword evidence="8" id="KW-1185">Reference proteome</keyword>
<dbReference type="EMBL" id="ML976235">
    <property type="protein sequence ID" value="KAF1935785.1"/>
    <property type="molecule type" value="Genomic_DNA"/>
</dbReference>
<feature type="transmembrane region" description="Helical" evidence="6">
    <location>
        <begin position="81"/>
        <end position="97"/>
    </location>
</feature>
<keyword evidence="2 6" id="KW-0812">Transmembrane</keyword>
<evidence type="ECO:0000256" key="3">
    <source>
        <dbReference type="ARBA" id="ARBA00022989"/>
    </source>
</evidence>
<evidence type="ECO:0000313" key="8">
    <source>
        <dbReference type="Proteomes" id="UP000800038"/>
    </source>
</evidence>
<comment type="subcellular location">
    <subcellularLocation>
        <location evidence="1">Membrane</location>
        <topology evidence="1">Multi-pass membrane protein</topology>
    </subcellularLocation>
</comment>
<protein>
    <submittedName>
        <fullName evidence="7">MFS general substrate transporter</fullName>
    </submittedName>
</protein>
<dbReference type="PANTHER" id="PTHR21576">
    <property type="entry name" value="UNCHARACTERIZED NODULIN-LIKE PROTEIN"/>
    <property type="match status" value="1"/>
</dbReference>
<accession>A0A6A5S585</accession>
<feature type="region of interest" description="Disordered" evidence="5">
    <location>
        <begin position="244"/>
        <end position="263"/>
    </location>
</feature>
<evidence type="ECO:0000256" key="4">
    <source>
        <dbReference type="ARBA" id="ARBA00023136"/>
    </source>
</evidence>
<feature type="transmembrane region" description="Helical" evidence="6">
    <location>
        <begin position="109"/>
        <end position="132"/>
    </location>
</feature>
<keyword evidence="3 6" id="KW-1133">Transmembrane helix</keyword>
<organism evidence="7 8">
    <name type="scientific">Clathrospora elynae</name>
    <dbReference type="NCBI Taxonomy" id="706981"/>
    <lineage>
        <taxon>Eukaryota</taxon>
        <taxon>Fungi</taxon>
        <taxon>Dikarya</taxon>
        <taxon>Ascomycota</taxon>
        <taxon>Pezizomycotina</taxon>
        <taxon>Dothideomycetes</taxon>
        <taxon>Pleosporomycetidae</taxon>
        <taxon>Pleosporales</taxon>
        <taxon>Diademaceae</taxon>
        <taxon>Clathrospora</taxon>
    </lineage>
</organism>
<dbReference type="OrthoDB" id="410267at2759"/>
<dbReference type="Proteomes" id="UP000800038">
    <property type="component" value="Unassembled WGS sequence"/>
</dbReference>
<reference evidence="7" key="1">
    <citation type="journal article" date="2020" name="Stud. Mycol.">
        <title>101 Dothideomycetes genomes: a test case for predicting lifestyles and emergence of pathogens.</title>
        <authorList>
            <person name="Haridas S."/>
            <person name="Albert R."/>
            <person name="Binder M."/>
            <person name="Bloem J."/>
            <person name="Labutti K."/>
            <person name="Salamov A."/>
            <person name="Andreopoulos B."/>
            <person name="Baker S."/>
            <person name="Barry K."/>
            <person name="Bills G."/>
            <person name="Bluhm B."/>
            <person name="Cannon C."/>
            <person name="Castanera R."/>
            <person name="Culley D."/>
            <person name="Daum C."/>
            <person name="Ezra D."/>
            <person name="Gonzalez J."/>
            <person name="Henrissat B."/>
            <person name="Kuo A."/>
            <person name="Liang C."/>
            <person name="Lipzen A."/>
            <person name="Lutzoni F."/>
            <person name="Magnuson J."/>
            <person name="Mondo S."/>
            <person name="Nolan M."/>
            <person name="Ohm R."/>
            <person name="Pangilinan J."/>
            <person name="Park H.-J."/>
            <person name="Ramirez L."/>
            <person name="Alfaro M."/>
            <person name="Sun H."/>
            <person name="Tritt A."/>
            <person name="Yoshinaga Y."/>
            <person name="Zwiers L.-H."/>
            <person name="Turgeon B."/>
            <person name="Goodwin S."/>
            <person name="Spatafora J."/>
            <person name="Crous P."/>
            <person name="Grigoriev I."/>
        </authorList>
    </citation>
    <scope>NUCLEOTIDE SEQUENCE</scope>
    <source>
        <strain evidence="7">CBS 161.51</strain>
    </source>
</reference>
<dbReference type="Gene3D" id="1.20.1250.20">
    <property type="entry name" value="MFS general substrate transporter like domains"/>
    <property type="match status" value="1"/>
</dbReference>
<evidence type="ECO:0000313" key="7">
    <source>
        <dbReference type="EMBL" id="KAF1935785.1"/>
    </source>
</evidence>
<keyword evidence="4 6" id="KW-0472">Membrane</keyword>
<feature type="transmembrane region" description="Helical" evidence="6">
    <location>
        <begin position="299"/>
        <end position="317"/>
    </location>
</feature>
<name>A0A6A5S585_9PLEO</name>
<dbReference type="SUPFAM" id="SSF103473">
    <property type="entry name" value="MFS general substrate transporter"/>
    <property type="match status" value="1"/>
</dbReference>
<feature type="compositionally biased region" description="Polar residues" evidence="5">
    <location>
        <begin position="250"/>
        <end position="260"/>
    </location>
</feature>
<sequence>MVAEEMTTTHKKTRIISVVAATTIALACGTNYAYSAWAPQFADKLQLSATQSNVVGTAANLGMYASGIPMGIITDRKSPRLAAIIGMFALFAGYYPIKLAYDGGPGYMNMSLISFCSFLSGVGSCAAFQAALKTATLNWPTHRGSATACPLAAFGLSAFFYTLIAGIAFPGNTSGLLTMLSLATSLLVLVSIPFLIVVDHKTGTGYAAVPTNERSRRDSNLLHKTNSSGSKYRHIVVPQTEITVEEEQGDPSTETSSLLSSGPGDIIGDDDDAASKKSTHSCIDITGLALLNKPDFWQLWVLMGLLTGVGLMTINNIGHDVQALWKHWDESVSSDFVAHRQLWHVSIISLLSFLGRLSSGIGSDLIVKRLHHSRFWCAAISATIFSFAQIAAIRVQDPNFLWAVSGLSGLAYGVLFGVFPALVVDAFGPDGFAVNWGFMTLGPVVSGNVYNLFYGLVYDSNSVVEPDGQRGCELGLKCYRTAYYVTLVSSILGIFTCFWGIYVEHARKRRDLEELDGHRDA</sequence>
<dbReference type="InterPro" id="IPR036259">
    <property type="entry name" value="MFS_trans_sf"/>
</dbReference>
<evidence type="ECO:0000256" key="2">
    <source>
        <dbReference type="ARBA" id="ARBA00022692"/>
    </source>
</evidence>
<evidence type="ECO:0000256" key="6">
    <source>
        <dbReference type="SAM" id="Phobius"/>
    </source>
</evidence>
<proteinExistence type="predicted"/>
<feature type="transmembrane region" description="Helical" evidence="6">
    <location>
        <begin position="175"/>
        <end position="198"/>
    </location>
</feature>
<evidence type="ECO:0000256" key="5">
    <source>
        <dbReference type="SAM" id="MobiDB-lite"/>
    </source>
</evidence>
<dbReference type="GO" id="GO:0000329">
    <property type="term" value="C:fungal-type vacuole membrane"/>
    <property type="evidence" value="ECO:0007669"/>
    <property type="project" value="TreeGrafter"/>
</dbReference>
<feature type="transmembrane region" description="Helical" evidence="6">
    <location>
        <begin position="400"/>
        <end position="424"/>
    </location>
</feature>
<feature type="transmembrane region" description="Helical" evidence="6">
    <location>
        <begin position="483"/>
        <end position="503"/>
    </location>
</feature>
<gene>
    <name evidence="7" type="ORF">EJ02DRAFT_360732</name>
</gene>
<feature type="transmembrane region" description="Helical" evidence="6">
    <location>
        <begin position="144"/>
        <end position="169"/>
    </location>
</feature>
<feature type="transmembrane region" description="Helical" evidence="6">
    <location>
        <begin position="375"/>
        <end position="394"/>
    </location>
</feature>
<dbReference type="PANTHER" id="PTHR21576:SF158">
    <property type="entry name" value="RIBOSOMAL RNA-PROCESSING PROTEIN 12-LIKE CONSERVED DOMAIN-CONTAINING PROTEIN"/>
    <property type="match status" value="1"/>
</dbReference>
<feature type="transmembrane region" description="Helical" evidence="6">
    <location>
        <begin position="15"/>
        <end position="34"/>
    </location>
</feature>
<dbReference type="AlphaFoldDB" id="A0A6A5S585"/>